<dbReference type="AlphaFoldDB" id="A0A0D3HY71"/>
<dbReference type="GeneID" id="17250086"/>
<dbReference type="RefSeq" id="XP_005756385.1">
    <property type="nucleotide sequence ID" value="XM_005756328.1"/>
</dbReference>
<reference evidence="3" key="1">
    <citation type="journal article" date="2013" name="Nature">
        <title>Pan genome of the phytoplankton Emiliania underpins its global distribution.</title>
        <authorList>
            <person name="Read B.A."/>
            <person name="Kegel J."/>
            <person name="Klute M.J."/>
            <person name="Kuo A."/>
            <person name="Lefebvre S.C."/>
            <person name="Maumus F."/>
            <person name="Mayer C."/>
            <person name="Miller J."/>
            <person name="Monier A."/>
            <person name="Salamov A."/>
            <person name="Young J."/>
            <person name="Aguilar M."/>
            <person name="Claverie J.M."/>
            <person name="Frickenhaus S."/>
            <person name="Gonzalez K."/>
            <person name="Herman E.K."/>
            <person name="Lin Y.C."/>
            <person name="Napier J."/>
            <person name="Ogata H."/>
            <person name="Sarno A.F."/>
            <person name="Shmutz J."/>
            <person name="Schroeder D."/>
            <person name="de Vargas C."/>
            <person name="Verret F."/>
            <person name="von Dassow P."/>
            <person name="Valentin K."/>
            <person name="Van de Peer Y."/>
            <person name="Wheeler G."/>
            <person name="Dacks J.B."/>
            <person name="Delwiche C.F."/>
            <person name="Dyhrman S.T."/>
            <person name="Glockner G."/>
            <person name="John U."/>
            <person name="Richards T."/>
            <person name="Worden A.Z."/>
            <person name="Zhang X."/>
            <person name="Grigoriev I.V."/>
            <person name="Allen A.E."/>
            <person name="Bidle K."/>
            <person name="Borodovsky M."/>
            <person name="Bowler C."/>
            <person name="Brownlee C."/>
            <person name="Cock J.M."/>
            <person name="Elias M."/>
            <person name="Gladyshev V.N."/>
            <person name="Groth M."/>
            <person name="Guda C."/>
            <person name="Hadaegh A."/>
            <person name="Iglesias-Rodriguez M.D."/>
            <person name="Jenkins J."/>
            <person name="Jones B.M."/>
            <person name="Lawson T."/>
            <person name="Leese F."/>
            <person name="Lindquist E."/>
            <person name="Lobanov A."/>
            <person name="Lomsadze A."/>
            <person name="Malik S.B."/>
            <person name="Marsh M.E."/>
            <person name="Mackinder L."/>
            <person name="Mock T."/>
            <person name="Mueller-Roeber B."/>
            <person name="Pagarete A."/>
            <person name="Parker M."/>
            <person name="Probert I."/>
            <person name="Quesneville H."/>
            <person name="Raines C."/>
            <person name="Rensing S.A."/>
            <person name="Riano-Pachon D.M."/>
            <person name="Richier S."/>
            <person name="Rokitta S."/>
            <person name="Shiraiwa Y."/>
            <person name="Soanes D.M."/>
            <person name="van der Giezen M."/>
            <person name="Wahlund T.M."/>
            <person name="Williams B."/>
            <person name="Wilson W."/>
            <person name="Wolfe G."/>
            <person name="Wurch L.L."/>
        </authorList>
    </citation>
    <scope>NUCLEOTIDE SEQUENCE</scope>
</reference>
<protein>
    <recommendedName>
        <fullName evidence="4">SMARCC C-terminal domain-containing protein</fullName>
    </recommendedName>
</protein>
<sequence>MATTTTTSELQDVTNSLGSVNVSVEKSASATLTSPRERRPSVASTTPCSVTSLASLASSNFSFASESEESPDVIKLAARAAVERGEAKTLALAEEMLMLELACAKSAADMARRTTATSRASEEEQAEGEETPRRAEETLTTEDPNGSRDASDVEETPTSAKAA</sequence>
<reference evidence="2" key="2">
    <citation type="submission" date="2024-10" db="UniProtKB">
        <authorList>
            <consortium name="EnsemblProtists"/>
        </authorList>
    </citation>
    <scope>IDENTIFICATION</scope>
</reference>
<feature type="region of interest" description="Disordered" evidence="1">
    <location>
        <begin position="24"/>
        <end position="48"/>
    </location>
</feature>
<evidence type="ECO:0000313" key="2">
    <source>
        <dbReference type="EnsemblProtists" id="EOD03956"/>
    </source>
</evidence>
<feature type="compositionally biased region" description="Polar residues" evidence="1">
    <location>
        <begin position="24"/>
        <end position="34"/>
    </location>
</feature>
<dbReference type="KEGG" id="ehx:EMIHUDRAFT_221776"/>
<name>A0A0D3HY71_EMIH1</name>
<dbReference type="HOGENOM" id="CLU_1630117_0_0_1"/>
<dbReference type="Proteomes" id="UP000013827">
    <property type="component" value="Unassembled WGS sequence"/>
</dbReference>
<evidence type="ECO:0000256" key="1">
    <source>
        <dbReference type="SAM" id="MobiDB-lite"/>
    </source>
</evidence>
<keyword evidence="3" id="KW-1185">Reference proteome</keyword>
<evidence type="ECO:0000313" key="3">
    <source>
        <dbReference type="Proteomes" id="UP000013827"/>
    </source>
</evidence>
<dbReference type="EnsemblProtists" id="EOD03956">
    <property type="protein sequence ID" value="EOD03956"/>
    <property type="gene ID" value="EMIHUDRAFT_221776"/>
</dbReference>
<feature type="region of interest" description="Disordered" evidence="1">
    <location>
        <begin position="106"/>
        <end position="163"/>
    </location>
</feature>
<proteinExistence type="predicted"/>
<organism evidence="2 3">
    <name type="scientific">Emiliania huxleyi (strain CCMP1516)</name>
    <dbReference type="NCBI Taxonomy" id="280463"/>
    <lineage>
        <taxon>Eukaryota</taxon>
        <taxon>Haptista</taxon>
        <taxon>Haptophyta</taxon>
        <taxon>Prymnesiophyceae</taxon>
        <taxon>Isochrysidales</taxon>
        <taxon>Noelaerhabdaceae</taxon>
        <taxon>Emiliania</taxon>
    </lineage>
</organism>
<dbReference type="PaxDb" id="2903-EOD03956"/>
<evidence type="ECO:0008006" key="4">
    <source>
        <dbReference type="Google" id="ProtNLM"/>
    </source>
</evidence>
<accession>A0A0D3HY71</accession>